<evidence type="ECO:0000313" key="1">
    <source>
        <dbReference type="EMBL" id="EJT82057.1"/>
    </source>
</evidence>
<keyword evidence="3" id="KW-1185">Reference proteome</keyword>
<dbReference type="eggNOG" id="ENOG502T7MF">
    <property type="taxonomic scope" value="Eukaryota"/>
</dbReference>
<gene>
    <name evidence="2" type="primary">20342489</name>
    <name evidence="1" type="ORF">GGTG_02031</name>
</gene>
<reference evidence="1" key="2">
    <citation type="submission" date="2010-07" db="EMBL/GenBank/DDBJ databases">
        <authorList>
            <consortium name="The Broad Institute Genome Sequencing Platform"/>
            <consortium name="Broad Institute Genome Sequencing Center for Infectious Disease"/>
            <person name="Ma L.-J."/>
            <person name="Dead R."/>
            <person name="Young S."/>
            <person name="Zeng Q."/>
            <person name="Koehrsen M."/>
            <person name="Alvarado L."/>
            <person name="Berlin A."/>
            <person name="Chapman S.B."/>
            <person name="Chen Z."/>
            <person name="Freedman E."/>
            <person name="Gellesch M."/>
            <person name="Goldberg J."/>
            <person name="Griggs A."/>
            <person name="Gujja S."/>
            <person name="Heilman E.R."/>
            <person name="Heiman D."/>
            <person name="Hepburn T."/>
            <person name="Howarth C."/>
            <person name="Jen D."/>
            <person name="Larson L."/>
            <person name="Mehta T."/>
            <person name="Neiman D."/>
            <person name="Pearson M."/>
            <person name="Roberts A."/>
            <person name="Saif S."/>
            <person name="Shea T."/>
            <person name="Shenoy N."/>
            <person name="Sisk P."/>
            <person name="Stolte C."/>
            <person name="Sykes S."/>
            <person name="Walk T."/>
            <person name="White J."/>
            <person name="Yandava C."/>
            <person name="Haas B."/>
            <person name="Nusbaum C."/>
            <person name="Birren B."/>
        </authorList>
    </citation>
    <scope>NUCLEOTIDE SEQUENCE</scope>
    <source>
        <strain evidence="1">R3-111a-1</strain>
    </source>
</reference>
<dbReference type="GeneID" id="20342489"/>
<evidence type="ECO:0000313" key="3">
    <source>
        <dbReference type="Proteomes" id="UP000006039"/>
    </source>
</evidence>
<dbReference type="OrthoDB" id="10592254at2759"/>
<dbReference type="Proteomes" id="UP000006039">
    <property type="component" value="Unassembled WGS sequence"/>
</dbReference>
<dbReference type="HOGENOM" id="CLU_1396395_0_0_1"/>
<dbReference type="EMBL" id="GL385395">
    <property type="protein sequence ID" value="EJT82057.1"/>
    <property type="molecule type" value="Genomic_DNA"/>
</dbReference>
<sequence>MTCMCVSPCHGHETSRGDGLSKQLRITINTFARIAPVGNHQPAASVGATACTLQELWVYNEVWGTRLDIQVAPPERGRPLPRSSAADMPQARIEAMLSALEWAFDIFHRHFRQKRCTSARITIATDLEAEEAVEAMRTSAFDTLHRDLAIPIRNLLYYFVDAGAEIGFSFVKSPDLKAESVLSSELAKQGYGADT</sequence>
<name>J3NL89_GAET3</name>
<protein>
    <submittedName>
        <fullName evidence="1 2">Uncharacterized protein</fullName>
    </submittedName>
</protein>
<proteinExistence type="predicted"/>
<accession>J3NL89</accession>
<dbReference type="VEuPathDB" id="FungiDB:GGTG_02031"/>
<reference evidence="2" key="5">
    <citation type="submission" date="2018-04" db="UniProtKB">
        <authorList>
            <consortium name="EnsemblFungi"/>
        </authorList>
    </citation>
    <scope>IDENTIFICATION</scope>
    <source>
        <strain evidence="2">R3-111a-1</strain>
    </source>
</reference>
<dbReference type="AlphaFoldDB" id="J3NL89"/>
<reference evidence="2" key="4">
    <citation type="journal article" date="2015" name="G3 (Bethesda)">
        <title>Genome sequences of three phytopathogenic species of the Magnaporthaceae family of fungi.</title>
        <authorList>
            <person name="Okagaki L.H."/>
            <person name="Nunes C.C."/>
            <person name="Sailsbery J."/>
            <person name="Clay B."/>
            <person name="Brown D."/>
            <person name="John T."/>
            <person name="Oh Y."/>
            <person name="Young N."/>
            <person name="Fitzgerald M."/>
            <person name="Haas B.J."/>
            <person name="Zeng Q."/>
            <person name="Young S."/>
            <person name="Adiconis X."/>
            <person name="Fan L."/>
            <person name="Levin J.Z."/>
            <person name="Mitchell T.K."/>
            <person name="Okubara P.A."/>
            <person name="Farman M.L."/>
            <person name="Kohn L.M."/>
            <person name="Birren B."/>
            <person name="Ma L.-J."/>
            <person name="Dean R.A."/>
        </authorList>
    </citation>
    <scope>NUCLEOTIDE SEQUENCE</scope>
    <source>
        <strain evidence="2">R3-111a-1</strain>
    </source>
</reference>
<reference evidence="1" key="3">
    <citation type="submission" date="2010-09" db="EMBL/GenBank/DDBJ databases">
        <title>Annotation of Gaeumannomyces graminis var. tritici R3-111a-1.</title>
        <authorList>
            <consortium name="The Broad Institute Genome Sequencing Platform"/>
            <person name="Ma L.-J."/>
            <person name="Dead R."/>
            <person name="Young S.K."/>
            <person name="Zeng Q."/>
            <person name="Gargeya S."/>
            <person name="Fitzgerald M."/>
            <person name="Haas B."/>
            <person name="Abouelleil A."/>
            <person name="Alvarado L."/>
            <person name="Arachchi H.M."/>
            <person name="Berlin A."/>
            <person name="Brown A."/>
            <person name="Chapman S.B."/>
            <person name="Chen Z."/>
            <person name="Dunbar C."/>
            <person name="Freedman E."/>
            <person name="Gearin G."/>
            <person name="Gellesch M."/>
            <person name="Goldberg J."/>
            <person name="Griggs A."/>
            <person name="Gujja S."/>
            <person name="Heiman D."/>
            <person name="Howarth C."/>
            <person name="Larson L."/>
            <person name="Lui A."/>
            <person name="MacDonald P.J.P."/>
            <person name="Mehta T."/>
            <person name="Montmayeur A."/>
            <person name="Murphy C."/>
            <person name="Neiman D."/>
            <person name="Pearson M."/>
            <person name="Priest M."/>
            <person name="Roberts A."/>
            <person name="Saif S."/>
            <person name="Shea T."/>
            <person name="Shenoy N."/>
            <person name="Sisk P."/>
            <person name="Stolte C."/>
            <person name="Sykes S."/>
            <person name="Yandava C."/>
            <person name="Wortman J."/>
            <person name="Nusbaum C."/>
            <person name="Birren B."/>
        </authorList>
    </citation>
    <scope>NUCLEOTIDE SEQUENCE</scope>
    <source>
        <strain evidence="1">R3-111a-1</strain>
    </source>
</reference>
<organism evidence="1">
    <name type="scientific">Gaeumannomyces tritici (strain R3-111a-1)</name>
    <name type="common">Wheat and barley take-all root rot fungus</name>
    <name type="synonym">Gaeumannomyces graminis var. tritici</name>
    <dbReference type="NCBI Taxonomy" id="644352"/>
    <lineage>
        <taxon>Eukaryota</taxon>
        <taxon>Fungi</taxon>
        <taxon>Dikarya</taxon>
        <taxon>Ascomycota</taxon>
        <taxon>Pezizomycotina</taxon>
        <taxon>Sordariomycetes</taxon>
        <taxon>Sordariomycetidae</taxon>
        <taxon>Magnaporthales</taxon>
        <taxon>Magnaporthaceae</taxon>
        <taxon>Gaeumannomyces</taxon>
    </lineage>
</organism>
<dbReference type="RefSeq" id="XP_009218066.1">
    <property type="nucleotide sequence ID" value="XM_009219802.1"/>
</dbReference>
<reference evidence="3" key="1">
    <citation type="submission" date="2010-07" db="EMBL/GenBank/DDBJ databases">
        <title>The genome sequence of Gaeumannomyces graminis var. tritici strain R3-111a-1.</title>
        <authorList>
            <consortium name="The Broad Institute Genome Sequencing Platform"/>
            <person name="Ma L.-J."/>
            <person name="Dead R."/>
            <person name="Young S."/>
            <person name="Zeng Q."/>
            <person name="Koehrsen M."/>
            <person name="Alvarado L."/>
            <person name="Berlin A."/>
            <person name="Chapman S.B."/>
            <person name="Chen Z."/>
            <person name="Freedman E."/>
            <person name="Gellesch M."/>
            <person name="Goldberg J."/>
            <person name="Griggs A."/>
            <person name="Gujja S."/>
            <person name="Heilman E.R."/>
            <person name="Heiman D."/>
            <person name="Hepburn T."/>
            <person name="Howarth C."/>
            <person name="Jen D."/>
            <person name="Larson L."/>
            <person name="Mehta T."/>
            <person name="Neiman D."/>
            <person name="Pearson M."/>
            <person name="Roberts A."/>
            <person name="Saif S."/>
            <person name="Shea T."/>
            <person name="Shenoy N."/>
            <person name="Sisk P."/>
            <person name="Stolte C."/>
            <person name="Sykes S."/>
            <person name="Walk T."/>
            <person name="White J."/>
            <person name="Yandava C."/>
            <person name="Haas B."/>
            <person name="Nusbaum C."/>
            <person name="Birren B."/>
        </authorList>
    </citation>
    <scope>NUCLEOTIDE SEQUENCE [LARGE SCALE GENOMIC DNA]</scope>
    <source>
        <strain evidence="3">R3-111a-1</strain>
    </source>
</reference>
<dbReference type="EnsemblFungi" id="EJT82057">
    <property type="protein sequence ID" value="EJT82057"/>
    <property type="gene ID" value="GGTG_02031"/>
</dbReference>
<evidence type="ECO:0000313" key="2">
    <source>
        <dbReference type="EnsemblFungi" id="EJT82057"/>
    </source>
</evidence>